<dbReference type="Proteomes" id="UP000009328">
    <property type="component" value="Unassembled WGS sequence"/>
</dbReference>
<evidence type="ECO:0000313" key="2">
    <source>
        <dbReference type="Proteomes" id="UP000009328"/>
    </source>
</evidence>
<proteinExistence type="predicted"/>
<accession>K0KPN4</accession>
<dbReference type="EMBL" id="CAIF01000174">
    <property type="protein sequence ID" value="CCH44961.1"/>
    <property type="molecule type" value="Genomic_DNA"/>
</dbReference>
<sequence length="324" mass="37774">MVSKLKDLFVRNRPSCEMGNNLAAAQTKGYNAILKLSDEELIGTLCLEPAGLKNKQSTRMYQSYQSDRFVAALLDPRTSFEYKLKEICQILGPQNVEYKKYSVKLKVKAHPTKALSEDDINNIKAYLDNSESGEDIYIFMKPDLNISKFLNYLNDFGSLKCDKDIDDDICQINREQIPKVLIYIYKPEFFNCFIKLINFYSNSLESGSSYCSRHVLTGKVVQRQDSSYMSIKETEPHRNCAYFFRPFKLDHNKCINDELLKRFSKVFQRVEFRNTKSSNHRFYSIYDMECANDKINIKTNDKINIKNDDNFNKKDSLPEYSSTQ</sequence>
<protein>
    <submittedName>
        <fullName evidence="1">Uncharacterized protein</fullName>
    </submittedName>
</protein>
<evidence type="ECO:0000313" key="1">
    <source>
        <dbReference type="EMBL" id="CCH44961.1"/>
    </source>
</evidence>
<dbReference type="HOGENOM" id="CLU_077213_0_0_1"/>
<reference evidence="1 2" key="1">
    <citation type="journal article" date="2012" name="Eukaryot. Cell">
        <title>Draft genome sequence of Wickerhamomyces ciferrii NRRL Y-1031 F-60-10.</title>
        <authorList>
            <person name="Schneider J."/>
            <person name="Andrea H."/>
            <person name="Blom J."/>
            <person name="Jaenicke S."/>
            <person name="Ruckert C."/>
            <person name="Schorsch C."/>
            <person name="Szczepanowski R."/>
            <person name="Farwick M."/>
            <person name="Goesmann A."/>
            <person name="Puhler A."/>
            <person name="Schaffer S."/>
            <person name="Tauch A."/>
            <person name="Kohler T."/>
            <person name="Brinkrolf K."/>
        </authorList>
    </citation>
    <scope>NUCLEOTIDE SEQUENCE [LARGE SCALE GENOMIC DNA]</scope>
    <source>
        <strain evidence="2">ATCC 14091 / BCRC 22168 / CBS 111 / JCM 3599 / NBRC 0793 / NRRL Y-1031 F-60-10</strain>
    </source>
</reference>
<organism evidence="1 2">
    <name type="scientific">Wickerhamomyces ciferrii (strain ATCC 14091 / BCRC 22168 / CBS 111 / JCM 3599 / NBRC 0793 / NRRL Y-1031 F-60-10)</name>
    <name type="common">Yeast</name>
    <name type="synonym">Pichia ciferrii</name>
    <dbReference type="NCBI Taxonomy" id="1206466"/>
    <lineage>
        <taxon>Eukaryota</taxon>
        <taxon>Fungi</taxon>
        <taxon>Dikarya</taxon>
        <taxon>Ascomycota</taxon>
        <taxon>Saccharomycotina</taxon>
        <taxon>Saccharomycetes</taxon>
        <taxon>Phaffomycetales</taxon>
        <taxon>Wickerhamomycetaceae</taxon>
        <taxon>Wickerhamomyces</taxon>
    </lineage>
</organism>
<dbReference type="InParanoid" id="K0KPN4"/>
<comment type="caution">
    <text evidence="1">The sequence shown here is derived from an EMBL/GenBank/DDBJ whole genome shotgun (WGS) entry which is preliminary data.</text>
</comment>
<keyword evidence="2" id="KW-1185">Reference proteome</keyword>
<gene>
    <name evidence="1" type="ORF">BN7_4538</name>
</gene>
<name>K0KPN4_WICCF</name>
<dbReference type="AlphaFoldDB" id="K0KPN4"/>